<keyword evidence="2" id="KW-1185">Reference proteome</keyword>
<name>A0ABD0L2T5_9CAEN</name>
<dbReference type="EMBL" id="JACVVK020000092">
    <property type="protein sequence ID" value="KAK7493551.1"/>
    <property type="molecule type" value="Genomic_DNA"/>
</dbReference>
<dbReference type="Proteomes" id="UP001519460">
    <property type="component" value="Unassembled WGS sequence"/>
</dbReference>
<accession>A0ABD0L2T5</accession>
<reference evidence="1 2" key="1">
    <citation type="journal article" date="2023" name="Sci. Data">
        <title>Genome assembly of the Korean intertidal mud-creeper Batillaria attramentaria.</title>
        <authorList>
            <person name="Patra A.K."/>
            <person name="Ho P.T."/>
            <person name="Jun S."/>
            <person name="Lee S.J."/>
            <person name="Kim Y."/>
            <person name="Won Y.J."/>
        </authorList>
    </citation>
    <scope>NUCLEOTIDE SEQUENCE [LARGE SCALE GENOMIC DNA]</scope>
    <source>
        <strain evidence="1">Wonlab-2016</strain>
    </source>
</reference>
<dbReference type="AlphaFoldDB" id="A0ABD0L2T5"/>
<organism evidence="1 2">
    <name type="scientific">Batillaria attramentaria</name>
    <dbReference type="NCBI Taxonomy" id="370345"/>
    <lineage>
        <taxon>Eukaryota</taxon>
        <taxon>Metazoa</taxon>
        <taxon>Spiralia</taxon>
        <taxon>Lophotrochozoa</taxon>
        <taxon>Mollusca</taxon>
        <taxon>Gastropoda</taxon>
        <taxon>Caenogastropoda</taxon>
        <taxon>Sorbeoconcha</taxon>
        <taxon>Cerithioidea</taxon>
        <taxon>Batillariidae</taxon>
        <taxon>Batillaria</taxon>
    </lineage>
</organism>
<gene>
    <name evidence="1" type="ORF">BaRGS_00015262</name>
</gene>
<sequence>MRPGTDAQIGDGAFSKGGLERQAREAGFSGWRSKVKTDVGTCAESVQSARSCPQCADQKLLLHNARAWGGGGIDVGEKYIATGERQKSSCQ</sequence>
<evidence type="ECO:0000313" key="2">
    <source>
        <dbReference type="Proteomes" id="UP001519460"/>
    </source>
</evidence>
<evidence type="ECO:0000313" key="1">
    <source>
        <dbReference type="EMBL" id="KAK7493551.1"/>
    </source>
</evidence>
<protein>
    <submittedName>
        <fullName evidence="1">Uncharacterized protein</fullName>
    </submittedName>
</protein>
<comment type="caution">
    <text evidence="1">The sequence shown here is derived from an EMBL/GenBank/DDBJ whole genome shotgun (WGS) entry which is preliminary data.</text>
</comment>
<proteinExistence type="predicted"/>